<reference evidence="2 3" key="1">
    <citation type="submission" date="2016-11" db="EMBL/GenBank/DDBJ databases">
        <authorList>
            <person name="Jaros S."/>
            <person name="Januszkiewicz K."/>
            <person name="Wedrychowicz H."/>
        </authorList>
    </citation>
    <scope>NUCLEOTIDE SEQUENCE [LARGE SCALE GENOMIC DNA]</scope>
    <source>
        <strain evidence="2 3">DSM 18119</strain>
    </source>
</reference>
<dbReference type="Proteomes" id="UP000184048">
    <property type="component" value="Unassembled WGS sequence"/>
</dbReference>
<dbReference type="STRING" id="1121884.SAMN02745131_03728"/>
<evidence type="ECO:0000313" key="2">
    <source>
        <dbReference type="EMBL" id="SHF86530.1"/>
    </source>
</evidence>
<gene>
    <name evidence="2" type="ORF">SAMN02745131_03728</name>
</gene>
<sequence>MSQQENIIPSQDSGTQTNTESAEELDTEKEAKAFYVTVCKRLMDINNWQQYAGKATASFQLTDKSGKEVKRDPQKGDHLKIDIPGPGSVSGQGFDWVQIEAIEKDQDEKTQWTAMRVRPATSPLNEKEDVAHFFSDDTTSTFMVRQEGKQVIAGVYGRNEKPNTNTETTIDKIRNTAIATGAITGFSKIQWKSLVNGLVKKE</sequence>
<protein>
    <submittedName>
        <fullName evidence="2">Uncharacterized protein</fullName>
    </submittedName>
</protein>
<feature type="region of interest" description="Disordered" evidence="1">
    <location>
        <begin position="1"/>
        <end position="27"/>
    </location>
</feature>
<feature type="compositionally biased region" description="Polar residues" evidence="1">
    <location>
        <begin position="1"/>
        <end position="20"/>
    </location>
</feature>
<evidence type="ECO:0000256" key="1">
    <source>
        <dbReference type="SAM" id="MobiDB-lite"/>
    </source>
</evidence>
<dbReference type="EMBL" id="FQUU01000021">
    <property type="protein sequence ID" value="SHF86530.1"/>
    <property type="molecule type" value="Genomic_DNA"/>
</dbReference>
<feature type="compositionally biased region" description="Basic and acidic residues" evidence="1">
    <location>
        <begin position="64"/>
        <end position="81"/>
    </location>
</feature>
<feature type="region of interest" description="Disordered" evidence="1">
    <location>
        <begin position="64"/>
        <end position="87"/>
    </location>
</feature>
<name>A0A1M5F4J4_9BACT</name>
<keyword evidence="3" id="KW-1185">Reference proteome</keyword>
<evidence type="ECO:0000313" key="3">
    <source>
        <dbReference type="Proteomes" id="UP000184048"/>
    </source>
</evidence>
<proteinExistence type="predicted"/>
<dbReference type="RefSeq" id="WP_072836850.1">
    <property type="nucleotide sequence ID" value="NZ_FQUU01000021.1"/>
</dbReference>
<organism evidence="2 3">
    <name type="scientific">Flavisolibacter ginsengisoli DSM 18119</name>
    <dbReference type="NCBI Taxonomy" id="1121884"/>
    <lineage>
        <taxon>Bacteria</taxon>
        <taxon>Pseudomonadati</taxon>
        <taxon>Bacteroidota</taxon>
        <taxon>Chitinophagia</taxon>
        <taxon>Chitinophagales</taxon>
        <taxon>Chitinophagaceae</taxon>
        <taxon>Flavisolibacter</taxon>
    </lineage>
</organism>
<dbReference type="OrthoDB" id="947646at2"/>
<accession>A0A1M5F4J4</accession>
<dbReference type="AlphaFoldDB" id="A0A1M5F4J4"/>